<dbReference type="InterPro" id="IPR000477">
    <property type="entry name" value="RT_dom"/>
</dbReference>
<dbReference type="PANTHER" id="PTHR19446">
    <property type="entry name" value="REVERSE TRANSCRIPTASES"/>
    <property type="match status" value="1"/>
</dbReference>
<sequence>FLVELLSLYNEMFRRGICPSSYVNSIIYPLLKKGDPDSVNNYRGLSFINTGSKIYSGLILKRINEFIGRGDVLCENQMGFRKGYSTVDCIFVLSNLVRLRLTNKGNKLYVFYVDFKSCFDTINR</sequence>
<keyword evidence="2" id="KW-0548">Nucleotidyltransferase</keyword>
<accession>A0A0A9W0T2</accession>
<dbReference type="GO" id="GO:0003964">
    <property type="term" value="F:RNA-directed DNA polymerase activity"/>
    <property type="evidence" value="ECO:0007669"/>
    <property type="project" value="UniProtKB-KW"/>
</dbReference>
<reference evidence="2" key="1">
    <citation type="journal article" date="2014" name="PLoS ONE">
        <title>Transcriptome-Based Identification of ABC Transporters in the Western Tarnished Plant Bug Lygus hesperus.</title>
        <authorList>
            <person name="Hull J.J."/>
            <person name="Chaney K."/>
            <person name="Geib S.M."/>
            <person name="Fabrick J.A."/>
            <person name="Brent C.S."/>
            <person name="Walsh D."/>
            <person name="Lavine L.C."/>
        </authorList>
    </citation>
    <scope>NUCLEOTIDE SEQUENCE</scope>
</reference>
<gene>
    <name evidence="2" type="primary">RTase_51</name>
    <name evidence="2" type="ORF">CM83_103558</name>
</gene>
<dbReference type="AlphaFoldDB" id="A0A0A9W0T2"/>
<feature type="non-terminal residue" evidence="2">
    <location>
        <position position="124"/>
    </location>
</feature>
<organism evidence="2">
    <name type="scientific">Lygus hesperus</name>
    <name type="common">Western plant bug</name>
    <dbReference type="NCBI Taxonomy" id="30085"/>
    <lineage>
        <taxon>Eukaryota</taxon>
        <taxon>Metazoa</taxon>
        <taxon>Ecdysozoa</taxon>
        <taxon>Arthropoda</taxon>
        <taxon>Hexapoda</taxon>
        <taxon>Insecta</taxon>
        <taxon>Pterygota</taxon>
        <taxon>Neoptera</taxon>
        <taxon>Paraneoptera</taxon>
        <taxon>Hemiptera</taxon>
        <taxon>Heteroptera</taxon>
        <taxon>Panheteroptera</taxon>
        <taxon>Cimicomorpha</taxon>
        <taxon>Miridae</taxon>
        <taxon>Mirini</taxon>
        <taxon>Lygus</taxon>
    </lineage>
</organism>
<keyword evidence="2" id="KW-0808">Transferase</keyword>
<protein>
    <submittedName>
        <fullName evidence="2">Putative RNA-directed DNA polymerase from transposon BS</fullName>
    </submittedName>
</protein>
<evidence type="ECO:0000259" key="1">
    <source>
        <dbReference type="PROSITE" id="PS50878"/>
    </source>
</evidence>
<name>A0A0A9W0T2_LYGHE</name>
<feature type="non-terminal residue" evidence="2">
    <location>
        <position position="1"/>
    </location>
</feature>
<dbReference type="Pfam" id="PF00078">
    <property type="entry name" value="RVT_1"/>
    <property type="match status" value="1"/>
</dbReference>
<proteinExistence type="predicted"/>
<feature type="domain" description="Reverse transcriptase" evidence="1">
    <location>
        <begin position="11"/>
        <end position="124"/>
    </location>
</feature>
<dbReference type="PROSITE" id="PS50878">
    <property type="entry name" value="RT_POL"/>
    <property type="match status" value="1"/>
</dbReference>
<reference evidence="2" key="2">
    <citation type="submission" date="2014-07" db="EMBL/GenBank/DDBJ databases">
        <authorList>
            <person name="Hull J."/>
        </authorList>
    </citation>
    <scope>NUCLEOTIDE SEQUENCE</scope>
</reference>
<dbReference type="EMBL" id="GBHO01042578">
    <property type="protein sequence ID" value="JAG01026.1"/>
    <property type="molecule type" value="Transcribed_RNA"/>
</dbReference>
<keyword evidence="2" id="KW-0695">RNA-directed DNA polymerase</keyword>
<evidence type="ECO:0000313" key="2">
    <source>
        <dbReference type="EMBL" id="JAG01026.1"/>
    </source>
</evidence>